<dbReference type="InterPro" id="IPR036390">
    <property type="entry name" value="WH_DNA-bd_sf"/>
</dbReference>
<reference evidence="6 7" key="1">
    <citation type="submission" date="2015-12" db="EMBL/GenBank/DDBJ databases">
        <title>Diversity of Burkholderia near neighbor genomes.</title>
        <authorList>
            <person name="Sahl J."/>
            <person name="Wagner D."/>
            <person name="Keim P."/>
        </authorList>
    </citation>
    <scope>NUCLEOTIDE SEQUENCE [LARGE SCALE GENOMIC DNA]</scope>
    <source>
        <strain evidence="6 7">MSMB0783</strain>
    </source>
</reference>
<protein>
    <submittedName>
        <fullName evidence="6">LysR family transcriptional regulator</fullName>
    </submittedName>
</protein>
<accession>A0A1B4LLZ0</accession>
<dbReference type="PRINTS" id="PR00039">
    <property type="entry name" value="HTHLYSR"/>
</dbReference>
<dbReference type="NCBIfam" id="TIGR03298">
    <property type="entry name" value="argP"/>
    <property type="match status" value="1"/>
</dbReference>
<dbReference type="Pfam" id="PF00126">
    <property type="entry name" value="HTH_1"/>
    <property type="match status" value="1"/>
</dbReference>
<dbReference type="Proteomes" id="UP000243680">
    <property type="component" value="Chromosome 2"/>
</dbReference>
<dbReference type="GeneID" id="45679086"/>
<evidence type="ECO:0000313" key="6">
    <source>
        <dbReference type="EMBL" id="AOJ78197.1"/>
    </source>
</evidence>
<dbReference type="PANTHER" id="PTHR30579">
    <property type="entry name" value="TRANSCRIPTIONAL REGULATOR"/>
    <property type="match status" value="1"/>
</dbReference>
<dbReference type="NCBIfam" id="NF009888">
    <property type="entry name" value="PRK13348.1"/>
    <property type="match status" value="1"/>
</dbReference>
<dbReference type="AlphaFoldDB" id="A0A1B4LLZ0"/>
<dbReference type="NCBIfam" id="NF002964">
    <property type="entry name" value="PRK03635.1"/>
    <property type="match status" value="1"/>
</dbReference>
<sequence length="327" mass="36004">MLDRQQLEAFAVVVETRSFERAAERLNITRAAISQRIKALEDALAAALLVRSKPLALTPVGEVLFKHTTAVRLLEADTFSQIDRRGNRGGMQLAVGVDAYSIDAWFGRVAHRIIERNVLELEVVVDDADPAFPALARGEIIGSVSTVSRPVQGCIAVPLGAMIYRCVASSAFIERHFEKGFNLHAASLAPAVEVGRRTALLERYFEAAFGVSVGRYRRNLLPSIASQLKTIQSGLGYGMLPEQTVLPFLEDGRLVDVRHDMPLPVPLYWHRWRAAPPVCETLSEELVNRAREVLAADDRERVGMSEHVHEAVTPARMCESVDCAATG</sequence>
<dbReference type="InterPro" id="IPR017685">
    <property type="entry name" value="ArgP"/>
</dbReference>
<dbReference type="EMBL" id="CP013422">
    <property type="protein sequence ID" value="AOJ78197.1"/>
    <property type="molecule type" value="Genomic_DNA"/>
</dbReference>
<dbReference type="InterPro" id="IPR005119">
    <property type="entry name" value="LysR_subst-bd"/>
</dbReference>
<dbReference type="SUPFAM" id="SSF53850">
    <property type="entry name" value="Periplasmic binding protein-like II"/>
    <property type="match status" value="1"/>
</dbReference>
<dbReference type="PANTHER" id="PTHR30579:SF2">
    <property type="entry name" value="HTH-TYPE TRANSCRIPTIONAL REGULATOR ARGP"/>
    <property type="match status" value="1"/>
</dbReference>
<evidence type="ECO:0000313" key="7">
    <source>
        <dbReference type="Proteomes" id="UP000243680"/>
    </source>
</evidence>
<evidence type="ECO:0000256" key="3">
    <source>
        <dbReference type="ARBA" id="ARBA00023125"/>
    </source>
</evidence>
<evidence type="ECO:0000259" key="5">
    <source>
        <dbReference type="PROSITE" id="PS50931"/>
    </source>
</evidence>
<feature type="domain" description="HTH lysR-type" evidence="5">
    <location>
        <begin position="2"/>
        <end position="58"/>
    </location>
</feature>
<dbReference type="RefSeq" id="WP_014724891.1">
    <property type="nucleotide sequence ID" value="NZ_CP013422.1"/>
</dbReference>
<dbReference type="GO" id="GO:0003677">
    <property type="term" value="F:DNA binding"/>
    <property type="evidence" value="ECO:0007669"/>
    <property type="project" value="UniProtKB-KW"/>
</dbReference>
<dbReference type="InterPro" id="IPR036388">
    <property type="entry name" value="WH-like_DNA-bd_sf"/>
</dbReference>
<dbReference type="SUPFAM" id="SSF46785">
    <property type="entry name" value="Winged helix' DNA-binding domain"/>
    <property type="match status" value="1"/>
</dbReference>
<keyword evidence="4" id="KW-0804">Transcription</keyword>
<name>A0A1B4LLZ0_9BURK</name>
<organism evidence="6 7">
    <name type="scientific">Burkholderia ubonensis</name>
    <dbReference type="NCBI Taxonomy" id="101571"/>
    <lineage>
        <taxon>Bacteria</taxon>
        <taxon>Pseudomonadati</taxon>
        <taxon>Pseudomonadota</taxon>
        <taxon>Betaproteobacteria</taxon>
        <taxon>Burkholderiales</taxon>
        <taxon>Burkholderiaceae</taxon>
        <taxon>Burkholderia</taxon>
        <taxon>Burkholderia cepacia complex</taxon>
    </lineage>
</organism>
<evidence type="ECO:0000256" key="1">
    <source>
        <dbReference type="ARBA" id="ARBA00009437"/>
    </source>
</evidence>
<dbReference type="GO" id="GO:0003700">
    <property type="term" value="F:DNA-binding transcription factor activity"/>
    <property type="evidence" value="ECO:0007669"/>
    <property type="project" value="InterPro"/>
</dbReference>
<keyword evidence="2" id="KW-0805">Transcription regulation</keyword>
<dbReference type="PROSITE" id="PS50931">
    <property type="entry name" value="HTH_LYSR"/>
    <property type="match status" value="1"/>
</dbReference>
<dbReference type="Gene3D" id="1.10.10.10">
    <property type="entry name" value="Winged helix-like DNA-binding domain superfamily/Winged helix DNA-binding domain"/>
    <property type="match status" value="1"/>
</dbReference>
<dbReference type="InterPro" id="IPR000847">
    <property type="entry name" value="LysR_HTH_N"/>
</dbReference>
<proteinExistence type="inferred from homology"/>
<gene>
    <name evidence="6" type="ORF">WJ35_24620</name>
</gene>
<dbReference type="Pfam" id="PF03466">
    <property type="entry name" value="LysR_substrate"/>
    <property type="match status" value="1"/>
</dbReference>
<keyword evidence="3" id="KW-0238">DNA-binding</keyword>
<evidence type="ECO:0000256" key="4">
    <source>
        <dbReference type="ARBA" id="ARBA00023163"/>
    </source>
</evidence>
<dbReference type="Gene3D" id="3.40.190.290">
    <property type="match status" value="1"/>
</dbReference>
<evidence type="ECO:0000256" key="2">
    <source>
        <dbReference type="ARBA" id="ARBA00023015"/>
    </source>
</evidence>
<dbReference type="InterPro" id="IPR050176">
    <property type="entry name" value="LTTR"/>
</dbReference>
<comment type="similarity">
    <text evidence="1">Belongs to the LysR transcriptional regulatory family.</text>
</comment>